<name>A0AA36UKM0_9NEIS</name>
<accession>A0AA36UKM0</accession>
<dbReference type="Proteomes" id="UP000004982">
    <property type="component" value="Unassembled WGS sequence"/>
</dbReference>
<comment type="caution">
    <text evidence="1">The sequence shown here is derived from an EMBL/GenBank/DDBJ whole genome shotgun (WGS) entry which is preliminary data.</text>
</comment>
<sequence length="54" mass="6139">MVLPFWVGGKRDDTRSGCQNVSAVCEVKTNFQAAFWVDKNKVRELSPLNKQQIV</sequence>
<dbReference type="EMBL" id="AFQE01000037">
    <property type="protein sequence ID" value="EGQ77734.1"/>
    <property type="molecule type" value="Genomic_DNA"/>
</dbReference>
<dbReference type="AlphaFoldDB" id="A0AA36UKM0"/>
<evidence type="ECO:0000313" key="2">
    <source>
        <dbReference type="Proteomes" id="UP000004982"/>
    </source>
</evidence>
<protein>
    <submittedName>
        <fullName evidence="1">Uncharacterized protein</fullName>
    </submittedName>
</protein>
<evidence type="ECO:0000313" key="1">
    <source>
        <dbReference type="EMBL" id="EGQ77734.1"/>
    </source>
</evidence>
<organism evidence="1 2">
    <name type="scientific">Neisseria macacae ATCC 33926</name>
    <dbReference type="NCBI Taxonomy" id="997348"/>
    <lineage>
        <taxon>Bacteria</taxon>
        <taxon>Pseudomonadati</taxon>
        <taxon>Pseudomonadota</taxon>
        <taxon>Betaproteobacteria</taxon>
        <taxon>Neisseriales</taxon>
        <taxon>Neisseriaceae</taxon>
        <taxon>Neisseria</taxon>
    </lineage>
</organism>
<proteinExistence type="predicted"/>
<reference evidence="1 2" key="1">
    <citation type="submission" date="2011-05" db="EMBL/GenBank/DDBJ databases">
        <authorList>
            <person name="Muzny D."/>
            <person name="Qin X."/>
            <person name="Deng J."/>
            <person name="Jiang H."/>
            <person name="Liu Y."/>
            <person name="Qu J."/>
            <person name="Song X.-Z."/>
            <person name="Zhang L."/>
            <person name="Thornton R."/>
            <person name="Coyle M."/>
            <person name="Francisco L."/>
            <person name="Jackson L."/>
            <person name="Javaid M."/>
            <person name="Korchina V."/>
            <person name="Kovar C."/>
            <person name="Mata R."/>
            <person name="Mathew T."/>
            <person name="Ngo R."/>
            <person name="Nguyen L."/>
            <person name="Nguyen N."/>
            <person name="Okwuonu G."/>
            <person name="Ongeri F."/>
            <person name="Pham C."/>
            <person name="Simmons D."/>
            <person name="Wilczek-Boney K."/>
            <person name="Hale W."/>
            <person name="Jakkamsetti A."/>
            <person name="Pham P."/>
            <person name="Ruth R."/>
            <person name="San Lucas F."/>
            <person name="Warren J."/>
            <person name="Zhang J."/>
            <person name="Zhao Z."/>
            <person name="Zhou C."/>
            <person name="Zhu D."/>
            <person name="Lee S."/>
            <person name="Bess C."/>
            <person name="Blankenburg K."/>
            <person name="Forbes L."/>
            <person name="Fu Q."/>
            <person name="Gubbala S."/>
            <person name="Hirani K."/>
            <person name="Jayaseelan J.C."/>
            <person name="Lara F."/>
            <person name="Munidasa M."/>
            <person name="Palculict T."/>
            <person name="Patil S."/>
            <person name="Pu L.-L."/>
            <person name="Saada N."/>
            <person name="Tang L."/>
            <person name="Weissenberger G."/>
            <person name="Zhu Y."/>
            <person name="Hemphill L."/>
            <person name="Shang Y."/>
            <person name="Youmans B."/>
            <person name="Ayvaz T."/>
            <person name="Ross M."/>
            <person name="Santibanez J."/>
            <person name="Aqrawi P."/>
            <person name="Gross S."/>
            <person name="Joshi V."/>
            <person name="Fowler G."/>
            <person name="Nazareth L."/>
            <person name="Reid J."/>
            <person name="Worley K."/>
            <person name="Petrosino J."/>
            <person name="Highlander S."/>
            <person name="Gibbs R."/>
        </authorList>
    </citation>
    <scope>NUCLEOTIDE SEQUENCE [LARGE SCALE GENOMIC DNA]</scope>
    <source>
        <strain evidence="1 2">ATCC 33926</strain>
    </source>
</reference>
<gene>
    <name evidence="1" type="ORF">HMPREF9418_0859</name>
</gene>